<evidence type="ECO:0000313" key="1">
    <source>
        <dbReference type="EMBL" id="GHP06070.1"/>
    </source>
</evidence>
<gene>
    <name evidence="1" type="ORF">PPROV_000481700</name>
</gene>
<dbReference type="AlphaFoldDB" id="A0A830HJU2"/>
<sequence>MRVACRHRPASKPVGRRRLRSPLVNASTDVVGKKTSNKLPAISPAKDDDYADRICRLVHDAFKTTCIPGIRNALETAPAQTLPPPKAWPVWDEEAIATLTATPQCPGIARPVSLVIAASVPTLLGWYGYYKFSIEEELYEAEIRKPGGRATGFGGYGTLLPFVYSVILSVACRLADHPTASDYFFEVGGAWILATQVNLYVRVNELCKEAFPDESPPLHSWWAVLPPPMDVVVGLRQVHYLARYSAYVRGEQLDEDVVAEEYFPFIASERFTLAEFVREPKRWFAFTKDWDNWW</sequence>
<evidence type="ECO:0000313" key="2">
    <source>
        <dbReference type="Proteomes" id="UP000660262"/>
    </source>
</evidence>
<organism evidence="1 2">
    <name type="scientific">Pycnococcus provasolii</name>
    <dbReference type="NCBI Taxonomy" id="41880"/>
    <lineage>
        <taxon>Eukaryota</taxon>
        <taxon>Viridiplantae</taxon>
        <taxon>Chlorophyta</taxon>
        <taxon>Pseudoscourfieldiophyceae</taxon>
        <taxon>Pseudoscourfieldiales</taxon>
        <taxon>Pycnococcaceae</taxon>
        <taxon>Pycnococcus</taxon>
    </lineage>
</organism>
<reference evidence="1" key="1">
    <citation type="submission" date="2020-10" db="EMBL/GenBank/DDBJ databases">
        <title>Unveiling of a novel bifunctional photoreceptor, Dualchrome1, isolated from a cosmopolitan green alga.</title>
        <authorList>
            <person name="Suzuki S."/>
            <person name="Kawachi M."/>
        </authorList>
    </citation>
    <scope>NUCLEOTIDE SEQUENCE</scope>
    <source>
        <strain evidence="1">NIES 2893</strain>
    </source>
</reference>
<proteinExistence type="predicted"/>
<protein>
    <submittedName>
        <fullName evidence="1">Uncharacterized protein</fullName>
    </submittedName>
</protein>
<comment type="caution">
    <text evidence="1">The sequence shown here is derived from an EMBL/GenBank/DDBJ whole genome shotgun (WGS) entry which is preliminary data.</text>
</comment>
<dbReference type="Proteomes" id="UP000660262">
    <property type="component" value="Unassembled WGS sequence"/>
</dbReference>
<dbReference type="EMBL" id="BNJQ01000011">
    <property type="protein sequence ID" value="GHP06070.1"/>
    <property type="molecule type" value="Genomic_DNA"/>
</dbReference>
<accession>A0A830HJU2</accession>
<name>A0A830HJU2_9CHLO</name>
<keyword evidence="2" id="KW-1185">Reference proteome</keyword>
<dbReference type="OrthoDB" id="40111at2759"/>